<dbReference type="RefSeq" id="WP_336917614.1">
    <property type="nucleotide sequence ID" value="NZ_JBANRN010000002.1"/>
</dbReference>
<keyword evidence="1" id="KW-0472">Membrane</keyword>
<comment type="caution">
    <text evidence="3">The sequence shown here is derived from an EMBL/GenBank/DDBJ whole genome shotgun (WGS) entry which is preliminary data.</text>
</comment>
<reference evidence="4" key="1">
    <citation type="journal article" date="2019" name="Int. J. Syst. Evol. Microbiol.">
        <title>The Global Catalogue of Microorganisms (GCM) 10K type strain sequencing project: providing services to taxonomists for standard genome sequencing and annotation.</title>
        <authorList>
            <consortium name="The Broad Institute Genomics Platform"/>
            <consortium name="The Broad Institute Genome Sequencing Center for Infectious Disease"/>
            <person name="Wu L."/>
            <person name="Ma J."/>
        </authorList>
    </citation>
    <scope>NUCLEOTIDE SEQUENCE [LARGE SCALE GENOMIC DNA]</scope>
    <source>
        <strain evidence="4">KCTC 52606</strain>
    </source>
</reference>
<dbReference type="Pfam" id="PF04235">
    <property type="entry name" value="DUF418"/>
    <property type="match status" value="1"/>
</dbReference>
<keyword evidence="4" id="KW-1185">Reference proteome</keyword>
<keyword evidence="1" id="KW-1133">Transmembrane helix</keyword>
<feature type="transmembrane region" description="Helical" evidence="1">
    <location>
        <begin position="232"/>
        <end position="254"/>
    </location>
</feature>
<feature type="transmembrane region" description="Helical" evidence="1">
    <location>
        <begin position="381"/>
        <end position="400"/>
    </location>
</feature>
<dbReference type="PANTHER" id="PTHR30590:SF2">
    <property type="entry name" value="INNER MEMBRANE PROTEIN"/>
    <property type="match status" value="1"/>
</dbReference>
<dbReference type="PANTHER" id="PTHR30590">
    <property type="entry name" value="INNER MEMBRANE PROTEIN"/>
    <property type="match status" value="1"/>
</dbReference>
<feature type="transmembrane region" description="Helical" evidence="1">
    <location>
        <begin position="134"/>
        <end position="151"/>
    </location>
</feature>
<evidence type="ECO:0000256" key="1">
    <source>
        <dbReference type="SAM" id="Phobius"/>
    </source>
</evidence>
<keyword evidence="1" id="KW-0812">Transmembrane</keyword>
<gene>
    <name evidence="3" type="ORF">ACFODK_05560</name>
</gene>
<feature type="transmembrane region" description="Helical" evidence="1">
    <location>
        <begin position="158"/>
        <end position="179"/>
    </location>
</feature>
<feature type="transmembrane region" description="Helical" evidence="1">
    <location>
        <begin position="349"/>
        <end position="369"/>
    </location>
</feature>
<feature type="transmembrane region" description="Helical" evidence="1">
    <location>
        <begin position="275"/>
        <end position="294"/>
    </location>
</feature>
<dbReference type="InterPro" id="IPR007349">
    <property type="entry name" value="DUF418"/>
</dbReference>
<accession>A0ABV7ECD0</accession>
<protein>
    <submittedName>
        <fullName evidence="3">DUF418 domain-containing protein</fullName>
    </submittedName>
</protein>
<evidence type="ECO:0000259" key="2">
    <source>
        <dbReference type="Pfam" id="PF04235"/>
    </source>
</evidence>
<proteinExistence type="predicted"/>
<name>A0ABV7ECD0_9SPHN</name>
<feature type="transmembrane region" description="Helical" evidence="1">
    <location>
        <begin position="113"/>
        <end position="128"/>
    </location>
</feature>
<sequence>MEQPSAPPATPVPLQERLVALDLMRGIGVLGILLANVTAFAHVDLAYYWPGALPDGGNVADRWIWLAQFVAVDGKFRGLFTLLFGAGLLLFVERAEKRMAGHARAVRLQVRRLALLALIGLVHFGLLFHGDILFTYACGGLGALFFLRLPAERLLAIGLIWALLGAGLQAMAFLAPALAETGHQPAATGVAEYFAAFWQEQVDEAAAQAVVMAQGSYADVLRYRLAEQAGLLVFYVQLAFYETIPLILIGMALFRSGSFAGNTAADSNALVSRKAAGVLVAAGLAGNLAAGLWVMGQGFSPYVTQFAFFGLGPLANIPLLLGGAILLAEWAARPREGWLAERLTLAGRMALSNYVGISLVMMLVFQGWAGGLFGTMHRAELLLVVLLGWALMFGFSRIWLARFRQGPLEWLWRCGTYGRIFANRLPG</sequence>
<feature type="domain" description="DUF418" evidence="2">
    <location>
        <begin position="268"/>
        <end position="418"/>
    </location>
</feature>
<dbReference type="EMBL" id="JBHRSU010000005">
    <property type="protein sequence ID" value="MFC3100355.1"/>
    <property type="molecule type" value="Genomic_DNA"/>
</dbReference>
<dbReference type="Proteomes" id="UP001595378">
    <property type="component" value="Unassembled WGS sequence"/>
</dbReference>
<evidence type="ECO:0000313" key="3">
    <source>
        <dbReference type="EMBL" id="MFC3100355.1"/>
    </source>
</evidence>
<feature type="transmembrane region" description="Helical" evidence="1">
    <location>
        <begin position="63"/>
        <end position="92"/>
    </location>
</feature>
<evidence type="ECO:0000313" key="4">
    <source>
        <dbReference type="Proteomes" id="UP001595378"/>
    </source>
</evidence>
<organism evidence="3 4">
    <name type="scientific">Alteraurantiacibacter lauratis</name>
    <dbReference type="NCBI Taxonomy" id="2054627"/>
    <lineage>
        <taxon>Bacteria</taxon>
        <taxon>Pseudomonadati</taxon>
        <taxon>Pseudomonadota</taxon>
        <taxon>Alphaproteobacteria</taxon>
        <taxon>Sphingomonadales</taxon>
        <taxon>Erythrobacteraceae</taxon>
        <taxon>Alteraurantiacibacter</taxon>
    </lineage>
</organism>
<feature type="transmembrane region" description="Helical" evidence="1">
    <location>
        <begin position="23"/>
        <end position="43"/>
    </location>
</feature>
<feature type="transmembrane region" description="Helical" evidence="1">
    <location>
        <begin position="306"/>
        <end position="328"/>
    </location>
</feature>
<dbReference type="InterPro" id="IPR052529">
    <property type="entry name" value="Bact_Transport_Assoc"/>
</dbReference>